<protein>
    <submittedName>
        <fullName evidence="1">Uncharacterized protein</fullName>
    </submittedName>
</protein>
<dbReference type="EMBL" id="GG662857">
    <property type="protein sequence ID" value="EWS76661.1"/>
    <property type="molecule type" value="Genomic_DNA"/>
</dbReference>
<reference evidence="2" key="1">
    <citation type="journal article" date="2006" name="PLoS Biol.">
        <title>Macronuclear genome sequence of the ciliate Tetrahymena thermophila, a model eukaryote.</title>
        <authorList>
            <person name="Eisen J.A."/>
            <person name="Coyne R.S."/>
            <person name="Wu M."/>
            <person name="Wu D."/>
            <person name="Thiagarajan M."/>
            <person name="Wortman J.R."/>
            <person name="Badger J.H."/>
            <person name="Ren Q."/>
            <person name="Amedeo P."/>
            <person name="Jones K.M."/>
            <person name="Tallon L.J."/>
            <person name="Delcher A.L."/>
            <person name="Salzberg S.L."/>
            <person name="Silva J.C."/>
            <person name="Haas B.J."/>
            <person name="Majoros W.H."/>
            <person name="Farzad M."/>
            <person name="Carlton J.M."/>
            <person name="Smith R.K. Jr."/>
            <person name="Garg J."/>
            <person name="Pearlman R.E."/>
            <person name="Karrer K.M."/>
            <person name="Sun L."/>
            <person name="Manning G."/>
            <person name="Elde N.C."/>
            <person name="Turkewitz A.P."/>
            <person name="Asai D.J."/>
            <person name="Wilkes D.E."/>
            <person name="Wang Y."/>
            <person name="Cai H."/>
            <person name="Collins K."/>
            <person name="Stewart B.A."/>
            <person name="Lee S.R."/>
            <person name="Wilamowska K."/>
            <person name="Weinberg Z."/>
            <person name="Ruzzo W.L."/>
            <person name="Wloga D."/>
            <person name="Gaertig J."/>
            <person name="Frankel J."/>
            <person name="Tsao C.-C."/>
            <person name="Gorovsky M.A."/>
            <person name="Keeling P.J."/>
            <person name="Waller R.F."/>
            <person name="Patron N.J."/>
            <person name="Cherry J.M."/>
            <person name="Stover N.A."/>
            <person name="Krieger C.J."/>
            <person name="del Toro C."/>
            <person name="Ryder H.F."/>
            <person name="Williamson S.C."/>
            <person name="Barbeau R.A."/>
            <person name="Hamilton E.P."/>
            <person name="Orias E."/>
        </authorList>
    </citation>
    <scope>NUCLEOTIDE SEQUENCE [LARGE SCALE GENOMIC DNA]</scope>
    <source>
        <strain evidence="2">SB210</strain>
    </source>
</reference>
<dbReference type="GeneID" id="24437818"/>
<evidence type="ECO:0000313" key="2">
    <source>
        <dbReference type="Proteomes" id="UP000009168"/>
    </source>
</evidence>
<accession>W7XKM8</accession>
<evidence type="ECO:0000313" key="1">
    <source>
        <dbReference type="EMBL" id="EWS76661.1"/>
    </source>
</evidence>
<proteinExistence type="predicted"/>
<dbReference type="Proteomes" id="UP000009168">
    <property type="component" value="Unassembled WGS sequence"/>
</dbReference>
<sequence>MTNEQDFNDIQVDIQPQKVQGSFEIKIKHTFQRVAFQLEANQHLQANMTSVLSELSQPDQCEYSKDVKNNWYQIWSLIGEQVSTKVFAGAEQIIYITLYIQEEYTTEQVINNYTQLISKNKIQAIGNYFNNIERYNYAVYSTGGVNYYQWTNFSDYLAKLNPSNYIQIIPKDSQKFQESYVDSYKLFEQEQQKVYNCSNQSWNFRFRKTNIQ</sequence>
<dbReference type="KEGG" id="tet:TTHERM_000209307"/>
<name>W7XKM8_TETTS</name>
<gene>
    <name evidence="1" type="ORF">TTHERM_000209307</name>
</gene>
<organism evidence="1 2">
    <name type="scientific">Tetrahymena thermophila (strain SB210)</name>
    <dbReference type="NCBI Taxonomy" id="312017"/>
    <lineage>
        <taxon>Eukaryota</taxon>
        <taxon>Sar</taxon>
        <taxon>Alveolata</taxon>
        <taxon>Ciliophora</taxon>
        <taxon>Intramacronucleata</taxon>
        <taxon>Oligohymenophorea</taxon>
        <taxon>Hymenostomatida</taxon>
        <taxon>Tetrahymenina</taxon>
        <taxon>Tetrahymenidae</taxon>
        <taxon>Tetrahymena</taxon>
    </lineage>
</organism>
<dbReference type="InParanoid" id="W7XKM8"/>
<keyword evidence="2" id="KW-1185">Reference proteome</keyword>
<dbReference type="RefSeq" id="XP_012650829.1">
    <property type="nucleotide sequence ID" value="XM_012795375.1"/>
</dbReference>
<dbReference type="AlphaFoldDB" id="W7XKM8"/>